<feature type="compositionally biased region" description="Basic and acidic residues" evidence="4">
    <location>
        <begin position="566"/>
        <end position="591"/>
    </location>
</feature>
<evidence type="ECO:0000256" key="2">
    <source>
        <dbReference type="ARBA" id="ARBA00022737"/>
    </source>
</evidence>
<dbReference type="PANTHER" id="PTHR22838:SF0">
    <property type="entry name" value="WD REPEAT-CONTAINING PROTEIN 26"/>
    <property type="match status" value="1"/>
</dbReference>
<feature type="region of interest" description="Disordered" evidence="4">
    <location>
        <begin position="1"/>
        <end position="37"/>
    </location>
</feature>
<feature type="compositionally biased region" description="Polar residues" evidence="4">
    <location>
        <begin position="1014"/>
        <end position="1023"/>
    </location>
</feature>
<keyword evidence="7" id="KW-1185">Reference proteome</keyword>
<dbReference type="GO" id="GO:0034657">
    <property type="term" value="C:GID complex"/>
    <property type="evidence" value="ECO:0007669"/>
    <property type="project" value="TreeGrafter"/>
</dbReference>
<feature type="region of interest" description="Disordered" evidence="4">
    <location>
        <begin position="993"/>
        <end position="1029"/>
    </location>
</feature>
<feature type="compositionally biased region" description="Basic and acidic residues" evidence="4">
    <location>
        <begin position="1115"/>
        <end position="1127"/>
    </location>
</feature>
<dbReference type="InParanoid" id="A0A067Q4C7"/>
<dbReference type="STRING" id="933084.A0A067Q4C7"/>
<dbReference type="InterPro" id="IPR051350">
    <property type="entry name" value="WD_repeat-ST_regulator"/>
</dbReference>
<feature type="transmembrane region" description="Helical" evidence="5">
    <location>
        <begin position="328"/>
        <end position="351"/>
    </location>
</feature>
<keyword evidence="5" id="KW-0812">Transmembrane</keyword>
<dbReference type="SMART" id="SM00320">
    <property type="entry name" value="WD40"/>
    <property type="match status" value="5"/>
</dbReference>
<dbReference type="InterPro" id="IPR036322">
    <property type="entry name" value="WD40_repeat_dom_sf"/>
</dbReference>
<evidence type="ECO:0000256" key="3">
    <source>
        <dbReference type="PROSITE-ProRule" id="PRU00221"/>
    </source>
</evidence>
<dbReference type="EMBL" id="KL197717">
    <property type="protein sequence ID" value="KDQ58352.1"/>
    <property type="molecule type" value="Genomic_DNA"/>
</dbReference>
<dbReference type="OrthoDB" id="972532at2759"/>
<proteinExistence type="predicted"/>
<organism evidence="6 7">
    <name type="scientific">Jaapia argillacea MUCL 33604</name>
    <dbReference type="NCBI Taxonomy" id="933084"/>
    <lineage>
        <taxon>Eukaryota</taxon>
        <taxon>Fungi</taxon>
        <taxon>Dikarya</taxon>
        <taxon>Basidiomycota</taxon>
        <taxon>Agaricomycotina</taxon>
        <taxon>Agaricomycetes</taxon>
        <taxon>Agaricomycetidae</taxon>
        <taxon>Jaapiales</taxon>
        <taxon>Jaapiaceae</taxon>
        <taxon>Jaapia</taxon>
    </lineage>
</organism>
<dbReference type="Gene3D" id="2.130.10.10">
    <property type="entry name" value="YVTN repeat-like/Quinoprotein amine dehydrogenase"/>
    <property type="match status" value="2"/>
</dbReference>
<name>A0A067Q4C7_9AGAM</name>
<evidence type="ECO:0000313" key="6">
    <source>
        <dbReference type="EMBL" id="KDQ58352.1"/>
    </source>
</evidence>
<dbReference type="Pfam" id="PF00400">
    <property type="entry name" value="WD40"/>
    <property type="match status" value="2"/>
</dbReference>
<dbReference type="HOGENOM" id="CLU_008849_0_0_1"/>
<dbReference type="PROSITE" id="PS50082">
    <property type="entry name" value="WD_REPEATS_2"/>
    <property type="match status" value="1"/>
</dbReference>
<feature type="region of interest" description="Disordered" evidence="4">
    <location>
        <begin position="1069"/>
        <end position="1141"/>
    </location>
</feature>
<feature type="repeat" description="WD" evidence="3">
    <location>
        <begin position="676"/>
        <end position="709"/>
    </location>
</feature>
<evidence type="ECO:0000256" key="4">
    <source>
        <dbReference type="SAM" id="MobiDB-lite"/>
    </source>
</evidence>
<evidence type="ECO:0000256" key="5">
    <source>
        <dbReference type="SAM" id="Phobius"/>
    </source>
</evidence>
<dbReference type="PANTHER" id="PTHR22838">
    <property type="entry name" value="WD REPEAT PROTEIN 26-RELATED"/>
    <property type="match status" value="1"/>
</dbReference>
<dbReference type="GO" id="GO:0043161">
    <property type="term" value="P:proteasome-mediated ubiquitin-dependent protein catabolic process"/>
    <property type="evidence" value="ECO:0007669"/>
    <property type="project" value="TreeGrafter"/>
</dbReference>
<sequence>MFRAPAPEVVPSYSSDFTSALPGGAVTPKHSSSDADHRRRQTLLSLLDALGELAKEQNLRDPDNRRAPSIDEGRDVPIVDEDQVVGADSFYKFQRRVLSLDKELRNFANAARQLGSSVGILSSIYHLRERLTQILFLFRENAASLFPRKVKREPREALVVPLLHQTKKKAKRRPSHVPRPVVFEDLDPEHFPLQIENLAKDVMSFLRSLNEFPEFQDEAVNVSIIAFEGDLKYRASCLKAYEGQFRYPAVQRYLHDLSSEMGEQIDSITSNLGLFIDIGVPTIRFAQKHAANNLLNLSTVATFFSAVTATTLQYSFNVTGNVLADSVNAFWFTSMVFSIGAAVNSLVGVTWKQAMYRSPGNRVPWWVLIWIKRSPLVFLVISVACFSIGLVLFAYSSNQNRVVCTITTVFTAFSSFGLAAVSLWVASERYIFTRHKGKKWLGDVLAELKREFLHYSGIKWMKKTSPTVAQSIVRTTTTPIRRASATFARVGSLAMGILTSETLVEDGLDPAPPFPPSPEPMTPVMTSRFADAQAQTSPREPKSFHSAVTRILAEKKVSQDGGLSERNTKDKGKEKEAELHAEQLSSNKEDNPSPMNSFNGAAPVSPKDRFASAVRSVMKLRSTAVAVGAFGGTGPRRQRTMSSSADGSTVPEAFSAIRRVAALSQRLRSLQPTQEWQPHQALVRHLQFSPNGKFLATSSWDRTCQIFRVGDQLAAHRTLAHPQGFIGQVAWSPSGNLLLTKLGRAVKVWTEDGVCRKTIDRKHDIHSIAWFPGGEAFLSVEGSNVIKMDLNGKVLAMHVFNQMHLHDVSVTPDGRRILTVGTLICSADGLKPTRSRAEKRIIVYNLDKQDVEYQVPVLHEVRDITLARHGRLALVSHENKAPPQLWRLETIRDRQSDSNVVRIQLQRTYIPKMTVDFAGPSYFGGKDDQLVLCAGKAGDIHIWDRESGELLHYFRAHGSGGDLTCIAWNQGLDTFMFATGTHDGLVKIWTPQTQPNFVRPGSEPLHGQPPPHPNRSQSQTSTVGGPGLHRNNSSTYNYYAYAPSGTGTGTNMSSDSLFGLGDFDGGMGIGVRTDSPSPVMCDDLEEEDEDRQSQVGSGGVGSVEGDDGPVPLGGKGKDRDRDKDKKAVSFLTPQQHAPQLS</sequence>
<keyword evidence="5" id="KW-0472">Membrane</keyword>
<keyword evidence="5" id="KW-1133">Transmembrane helix</keyword>
<evidence type="ECO:0000313" key="7">
    <source>
        <dbReference type="Proteomes" id="UP000027265"/>
    </source>
</evidence>
<feature type="transmembrane region" description="Helical" evidence="5">
    <location>
        <begin position="294"/>
        <end position="316"/>
    </location>
</feature>
<accession>A0A067Q4C7</accession>
<dbReference type="InterPro" id="IPR015943">
    <property type="entry name" value="WD40/YVTN_repeat-like_dom_sf"/>
</dbReference>
<feature type="compositionally biased region" description="Polar residues" evidence="4">
    <location>
        <begin position="1131"/>
        <end position="1141"/>
    </location>
</feature>
<dbReference type="Proteomes" id="UP000027265">
    <property type="component" value="Unassembled WGS sequence"/>
</dbReference>
<keyword evidence="1 3" id="KW-0853">WD repeat</keyword>
<dbReference type="AlphaFoldDB" id="A0A067Q4C7"/>
<keyword evidence="2" id="KW-0677">Repeat</keyword>
<dbReference type="InterPro" id="IPR001680">
    <property type="entry name" value="WD40_rpt"/>
</dbReference>
<reference evidence="7" key="1">
    <citation type="journal article" date="2014" name="Proc. Natl. Acad. Sci. U.S.A.">
        <title>Extensive sampling of basidiomycete genomes demonstrates inadequacy of the white-rot/brown-rot paradigm for wood decay fungi.</title>
        <authorList>
            <person name="Riley R."/>
            <person name="Salamov A.A."/>
            <person name="Brown D.W."/>
            <person name="Nagy L.G."/>
            <person name="Floudas D."/>
            <person name="Held B.W."/>
            <person name="Levasseur A."/>
            <person name="Lombard V."/>
            <person name="Morin E."/>
            <person name="Otillar R."/>
            <person name="Lindquist E.A."/>
            <person name="Sun H."/>
            <person name="LaButti K.M."/>
            <person name="Schmutz J."/>
            <person name="Jabbour D."/>
            <person name="Luo H."/>
            <person name="Baker S.E."/>
            <person name="Pisabarro A.G."/>
            <person name="Walton J.D."/>
            <person name="Blanchette R.A."/>
            <person name="Henrissat B."/>
            <person name="Martin F."/>
            <person name="Cullen D."/>
            <person name="Hibbett D.S."/>
            <person name="Grigoriev I.V."/>
        </authorList>
    </citation>
    <scope>NUCLEOTIDE SEQUENCE [LARGE SCALE GENOMIC DNA]</scope>
    <source>
        <strain evidence="7">MUCL 33604</strain>
    </source>
</reference>
<dbReference type="SUPFAM" id="SSF50978">
    <property type="entry name" value="WD40 repeat-like"/>
    <property type="match status" value="1"/>
</dbReference>
<protein>
    <submittedName>
        <fullName evidence="6">Uncharacterized protein</fullName>
    </submittedName>
</protein>
<feature type="transmembrane region" description="Helical" evidence="5">
    <location>
        <begin position="376"/>
        <end position="396"/>
    </location>
</feature>
<feature type="region of interest" description="Disordered" evidence="4">
    <location>
        <begin position="555"/>
        <end position="604"/>
    </location>
</feature>
<feature type="transmembrane region" description="Helical" evidence="5">
    <location>
        <begin position="402"/>
        <end position="426"/>
    </location>
</feature>
<evidence type="ECO:0000256" key="1">
    <source>
        <dbReference type="ARBA" id="ARBA00022574"/>
    </source>
</evidence>
<gene>
    <name evidence="6" type="ORF">JAAARDRAFT_34151</name>
</gene>